<dbReference type="STRING" id="743299.Acife_2249"/>
<reference evidence="1 2" key="1">
    <citation type="journal article" date="2011" name="J. Bacteriol.">
        <title>Draft genome of the psychrotolerant acidophile Acidithiobacillus ferrivorans SS3.</title>
        <authorList>
            <person name="Liljeqvist M."/>
            <person name="Valdes J."/>
            <person name="Holmes D.S."/>
            <person name="Dopson M."/>
        </authorList>
    </citation>
    <scope>NUCLEOTIDE SEQUENCE [LARGE SCALE GENOMIC DNA]</scope>
    <source>
        <strain evidence="1 2">SS3</strain>
    </source>
</reference>
<dbReference type="Proteomes" id="UP000009220">
    <property type="component" value="Chromosome"/>
</dbReference>
<dbReference type="KEGG" id="afi:Acife_2249"/>
<dbReference type="RefSeq" id="WP_014029612.1">
    <property type="nucleotide sequence ID" value="NC_015942.1"/>
</dbReference>
<protein>
    <submittedName>
        <fullName evidence="1">Uncharacterized protein</fullName>
    </submittedName>
</protein>
<accession>G0JNM2</accession>
<evidence type="ECO:0000313" key="2">
    <source>
        <dbReference type="Proteomes" id="UP000009220"/>
    </source>
</evidence>
<sequence length="41" mass="4748">MTVTKKDIPHQLAKLNSHSGYIGNKPLSLHFFEILNKELKR</sequence>
<organism evidence="1 2">
    <name type="scientific">Acidithiobacillus ferrivorans SS3</name>
    <dbReference type="NCBI Taxonomy" id="743299"/>
    <lineage>
        <taxon>Bacteria</taxon>
        <taxon>Pseudomonadati</taxon>
        <taxon>Pseudomonadota</taxon>
        <taxon>Acidithiobacillia</taxon>
        <taxon>Acidithiobacillales</taxon>
        <taxon>Acidithiobacillaceae</taxon>
        <taxon>Acidithiobacillus</taxon>
    </lineage>
</organism>
<dbReference type="AlphaFoldDB" id="G0JNM2"/>
<name>G0JNM2_9PROT</name>
<gene>
    <name evidence="1" type="ORF">Acife_2249</name>
</gene>
<proteinExistence type="predicted"/>
<evidence type="ECO:0000313" key="1">
    <source>
        <dbReference type="EMBL" id="AEM48361.1"/>
    </source>
</evidence>
<dbReference type="EMBL" id="CP002985">
    <property type="protein sequence ID" value="AEM48361.1"/>
    <property type="molecule type" value="Genomic_DNA"/>
</dbReference>
<dbReference type="HOGENOM" id="CLU_3264242_0_0_6"/>